<dbReference type="PATRIC" id="fig|1114856.3.peg.823"/>
<dbReference type="Proteomes" id="UP000011599">
    <property type="component" value="Unassembled WGS sequence"/>
</dbReference>
<dbReference type="InterPro" id="IPR023198">
    <property type="entry name" value="PGP-like_dom2"/>
</dbReference>
<dbReference type="InterPro" id="IPR023214">
    <property type="entry name" value="HAD_sf"/>
</dbReference>
<gene>
    <name evidence="1" type="ORF">C496_03973</name>
</gene>
<dbReference type="InterPro" id="IPR036412">
    <property type="entry name" value="HAD-like_sf"/>
</dbReference>
<evidence type="ECO:0000313" key="1">
    <source>
        <dbReference type="EMBL" id="ELY45549.1"/>
    </source>
</evidence>
<keyword evidence="1" id="KW-0378">Hydrolase</keyword>
<dbReference type="SUPFAM" id="SSF56784">
    <property type="entry name" value="HAD-like"/>
    <property type="match status" value="1"/>
</dbReference>
<dbReference type="GO" id="GO:0006281">
    <property type="term" value="P:DNA repair"/>
    <property type="evidence" value="ECO:0007669"/>
    <property type="project" value="TreeGrafter"/>
</dbReference>
<dbReference type="STRING" id="1114856.GCA_000383975_03423"/>
<dbReference type="SFLD" id="SFLDG01129">
    <property type="entry name" value="C1.5:_HAD__Beta-PGM__Phosphata"/>
    <property type="match status" value="1"/>
</dbReference>
<reference evidence="1 2" key="1">
    <citation type="journal article" date="2014" name="PLoS Genet.">
        <title>Phylogenetically driven sequencing of extremely halophilic archaea reveals strategies for static and dynamic osmo-response.</title>
        <authorList>
            <person name="Becker E.A."/>
            <person name="Seitzer P.M."/>
            <person name="Tritt A."/>
            <person name="Larsen D."/>
            <person name="Krusor M."/>
            <person name="Yao A.I."/>
            <person name="Wu D."/>
            <person name="Madern D."/>
            <person name="Eisen J.A."/>
            <person name="Darling A.E."/>
            <person name="Facciotti M.T."/>
        </authorList>
    </citation>
    <scope>NUCLEOTIDE SEQUENCE [LARGE SCALE GENOMIC DNA]</scope>
    <source>
        <strain evidence="1 2">GA33</strain>
    </source>
</reference>
<accession>L9W7V9</accession>
<dbReference type="PANTHER" id="PTHR43434">
    <property type="entry name" value="PHOSPHOGLYCOLATE PHOSPHATASE"/>
    <property type="match status" value="1"/>
</dbReference>
<proteinExistence type="predicted"/>
<dbReference type="PANTHER" id="PTHR43434:SF1">
    <property type="entry name" value="PHOSPHOGLYCOLATE PHOSPHATASE"/>
    <property type="match status" value="1"/>
</dbReference>
<keyword evidence="2" id="KW-1185">Reference proteome</keyword>
<dbReference type="Gene3D" id="3.40.50.1000">
    <property type="entry name" value="HAD superfamily/HAD-like"/>
    <property type="match status" value="1"/>
</dbReference>
<dbReference type="SFLD" id="SFLDS00003">
    <property type="entry name" value="Haloacid_Dehalogenase"/>
    <property type="match status" value="1"/>
</dbReference>
<dbReference type="Gene3D" id="1.10.150.240">
    <property type="entry name" value="Putative phosphatase, domain 2"/>
    <property type="match status" value="1"/>
</dbReference>
<dbReference type="eggNOG" id="arCOG02296">
    <property type="taxonomic scope" value="Archaea"/>
</dbReference>
<organism evidence="1 2">
    <name type="scientific">Natronorubrum tibetense GA33</name>
    <dbReference type="NCBI Taxonomy" id="1114856"/>
    <lineage>
        <taxon>Archaea</taxon>
        <taxon>Methanobacteriati</taxon>
        <taxon>Methanobacteriota</taxon>
        <taxon>Stenosarchaea group</taxon>
        <taxon>Halobacteria</taxon>
        <taxon>Halobacteriales</taxon>
        <taxon>Natrialbaceae</taxon>
        <taxon>Natronorubrum</taxon>
    </lineage>
</organism>
<name>L9W7V9_9EURY</name>
<dbReference type="EMBL" id="AOHW01000007">
    <property type="protein sequence ID" value="ELY45549.1"/>
    <property type="molecule type" value="Genomic_DNA"/>
</dbReference>
<comment type="caution">
    <text evidence="1">The sequence shown here is derived from an EMBL/GenBank/DDBJ whole genome shotgun (WGS) entry which is preliminary data.</text>
</comment>
<evidence type="ECO:0000313" key="2">
    <source>
        <dbReference type="Proteomes" id="UP000011599"/>
    </source>
</evidence>
<dbReference type="AlphaFoldDB" id="L9W7V9"/>
<sequence length="202" mass="21679">MAFAIDPALATEVTIRPPLVSPVVTTYDAVVYDLDGTLVDLDVDWGAVATDVLEVYERADVEPPSQDLWELLETASDVGLEADVESAIAAHERTGAETAPRLTHADELVERSVPVGVCSLNCESACRIALEEHDLLETVGAVVGRDTVDTWKPHPEPLLETVRTLEAEPETVLFVGDSPRDRLTAERAGVAFEFVGDGSTGV</sequence>
<dbReference type="GO" id="GO:0008967">
    <property type="term" value="F:phosphoglycolate phosphatase activity"/>
    <property type="evidence" value="ECO:0007669"/>
    <property type="project" value="TreeGrafter"/>
</dbReference>
<dbReference type="Pfam" id="PF13419">
    <property type="entry name" value="HAD_2"/>
    <property type="match status" value="1"/>
</dbReference>
<protein>
    <submittedName>
        <fullName evidence="1">HAD-superfamily hydrolase</fullName>
    </submittedName>
</protein>
<dbReference type="InterPro" id="IPR041492">
    <property type="entry name" value="HAD_2"/>
</dbReference>
<dbReference type="InterPro" id="IPR050155">
    <property type="entry name" value="HAD-like_hydrolase_sf"/>
</dbReference>